<evidence type="ECO:0000256" key="6">
    <source>
        <dbReference type="ARBA" id="ARBA00022664"/>
    </source>
</evidence>
<evidence type="ECO:0000259" key="16">
    <source>
        <dbReference type="PROSITE" id="PS50102"/>
    </source>
</evidence>
<keyword evidence="5 13" id="KW-0963">Cytoplasm</keyword>
<feature type="domain" description="RRM" evidence="16">
    <location>
        <begin position="365"/>
        <end position="442"/>
    </location>
</feature>
<dbReference type="SUPFAM" id="SSF54928">
    <property type="entry name" value="RNA-binding domain, RBD"/>
    <property type="match status" value="2"/>
</dbReference>
<evidence type="ECO:0000259" key="17">
    <source>
        <dbReference type="PROSITE" id="PS51309"/>
    </source>
</evidence>
<evidence type="ECO:0000313" key="19">
    <source>
        <dbReference type="Proteomes" id="UP000076842"/>
    </source>
</evidence>
<dbReference type="SMART" id="SM00360">
    <property type="entry name" value="RRM"/>
    <property type="match status" value="4"/>
</dbReference>
<dbReference type="Proteomes" id="UP000076842">
    <property type="component" value="Unassembled WGS sequence"/>
</dbReference>
<evidence type="ECO:0000256" key="2">
    <source>
        <dbReference type="ARBA" id="ARBA00004496"/>
    </source>
</evidence>
<evidence type="ECO:0000256" key="9">
    <source>
        <dbReference type="ARBA" id="ARBA00022845"/>
    </source>
</evidence>
<feature type="domain" description="RRM" evidence="16">
    <location>
        <begin position="81"/>
        <end position="159"/>
    </location>
</feature>
<dbReference type="InterPro" id="IPR002004">
    <property type="entry name" value="PABP_HYD_C"/>
</dbReference>
<keyword evidence="14" id="KW-0175">Coiled coil</keyword>
<comment type="function">
    <text evidence="13">Binds the poly(A) tail of mRNA.</text>
</comment>
<evidence type="ECO:0000256" key="1">
    <source>
        <dbReference type="ARBA" id="ARBA00004123"/>
    </source>
</evidence>
<dbReference type="Gene3D" id="1.10.1900.10">
    <property type="entry name" value="c-terminal domain of poly(a) binding protein"/>
    <property type="match status" value="1"/>
</dbReference>
<evidence type="ECO:0000256" key="3">
    <source>
        <dbReference type="ARBA" id="ARBA00008557"/>
    </source>
</evidence>
<feature type="compositionally biased region" description="Low complexity" evidence="15">
    <location>
        <begin position="540"/>
        <end position="551"/>
    </location>
</feature>
<evidence type="ECO:0000256" key="4">
    <source>
        <dbReference type="ARBA" id="ARBA00022448"/>
    </source>
</evidence>
<feature type="domain" description="RRM" evidence="16">
    <location>
        <begin position="169"/>
        <end position="246"/>
    </location>
</feature>
<evidence type="ECO:0000256" key="15">
    <source>
        <dbReference type="SAM" id="MobiDB-lite"/>
    </source>
</evidence>
<dbReference type="InterPro" id="IPR036053">
    <property type="entry name" value="PABP-dom"/>
</dbReference>
<sequence length="723" mass="77851">MSAPTSPQPVPVVETVSSKPETQGEAPQHEVAQETSTESESGVQSAGTGYSTPLVQPMQPVVQSYAAAPQSMSVQGGQGPVSLYVGELDPAVTEAMLFEIFNMIGPVASVRVCRDAVTRRSLGYAYVNYLNYGDGERALDQLNYSQIRGKPCRIMWSQRDPGLRKTGQGNIFIKNLDQGIDNKALHDTFAAFGTVLSCKVATDENGVSKGYGFVHYDSNEAAEAAIKSVNGMLLNDKKVFVGQHISRKERQSKIDEMKSQFTNLYVKNLDTEVTDEEFYALFAPFGNITSAVIQRDEEGRSKGFGFINYEDHEDAQRAVEDLNNKEVNGKPIFVGRAQKKSEREDELRKQYEQAKYEKAGKYQGVNLYIKNLEDDVDDDKLRAEFEPYGTITSCKVMRDEKGASKGFGFVCFASPDEATRAMSELNNKIVGTKPLYVALAQRKDVRKQQLESQIAQRNNQLRLAASQGIPGMPYGAAPQLFYGPPTAGYPPGQRPMMGYPPAPGVATRMRYAPGQQMAGMPVPAPYGQAPPQPYGMPAAYPRPRPVRQPGAPGAPAPGPLPGPPRGPGAPVVTGGNVARLPMAGPGGPVTGAGAGRAAPPNSVPPNGMQPQGYKLNPGTRNVNPTGPAPTAVATALEPAINTAALANAPAAEQKQMLGEILYMKIFGLEPELAGKITGMLLEMENTELIHLIETPDALQNKVAEAMTVLDEFSKNADPQQVTA</sequence>
<proteinExistence type="inferred from homology"/>
<dbReference type="FunFam" id="3.30.70.330:FF:000003">
    <property type="entry name" value="Polyadenylate-binding protein"/>
    <property type="match status" value="1"/>
</dbReference>
<name>A0A165F9F4_9BASI</name>
<dbReference type="Gene3D" id="3.30.70.330">
    <property type="match status" value="4"/>
</dbReference>
<dbReference type="Pfam" id="PF00658">
    <property type="entry name" value="MLLE"/>
    <property type="match status" value="1"/>
</dbReference>
<dbReference type="AlphaFoldDB" id="A0A165F9F4"/>
<evidence type="ECO:0000256" key="13">
    <source>
        <dbReference type="RuleBase" id="RU362004"/>
    </source>
</evidence>
<keyword evidence="8" id="KW-0509">mRNA transport</keyword>
<dbReference type="SMART" id="SM00517">
    <property type="entry name" value="PolyA"/>
    <property type="match status" value="1"/>
</dbReference>
<dbReference type="FunCoup" id="A0A165F9F4">
    <property type="interactions" value="379"/>
</dbReference>
<dbReference type="Pfam" id="PF00076">
    <property type="entry name" value="RRM_1"/>
    <property type="match status" value="4"/>
</dbReference>
<feature type="compositionally biased region" description="Pro residues" evidence="15">
    <location>
        <begin position="552"/>
        <end position="567"/>
    </location>
</feature>
<evidence type="ECO:0000256" key="12">
    <source>
        <dbReference type="PROSITE-ProRule" id="PRU00176"/>
    </source>
</evidence>
<dbReference type="GO" id="GO:0051028">
    <property type="term" value="P:mRNA transport"/>
    <property type="evidence" value="ECO:0007669"/>
    <property type="project" value="UniProtKB-KW"/>
</dbReference>
<evidence type="ECO:0000256" key="10">
    <source>
        <dbReference type="ARBA" id="ARBA00022884"/>
    </source>
</evidence>
<dbReference type="CDD" id="cd12381">
    <property type="entry name" value="RRM4_I_PABPs"/>
    <property type="match status" value="1"/>
</dbReference>
<dbReference type="OrthoDB" id="19742at2759"/>
<dbReference type="CDD" id="cd12378">
    <property type="entry name" value="RRM1_I_PABPs"/>
    <property type="match status" value="1"/>
</dbReference>
<dbReference type="InterPro" id="IPR034364">
    <property type="entry name" value="PABP_RRM1"/>
</dbReference>
<protein>
    <recommendedName>
        <fullName evidence="13">Polyadenylate-binding protein</fullName>
        <shortName evidence="13">PABP</shortName>
    </recommendedName>
</protein>
<dbReference type="FunFam" id="3.30.70.330:FF:000441">
    <property type="entry name" value="Polyadenylate-binding protein"/>
    <property type="match status" value="1"/>
</dbReference>
<evidence type="ECO:0000256" key="5">
    <source>
        <dbReference type="ARBA" id="ARBA00022490"/>
    </source>
</evidence>
<dbReference type="PROSITE" id="PS51309">
    <property type="entry name" value="PABC"/>
    <property type="match status" value="1"/>
</dbReference>
<dbReference type="GO" id="GO:0010494">
    <property type="term" value="C:cytoplasmic stress granule"/>
    <property type="evidence" value="ECO:0007669"/>
    <property type="project" value="UniProtKB-ARBA"/>
</dbReference>
<evidence type="ECO:0000256" key="8">
    <source>
        <dbReference type="ARBA" id="ARBA00022816"/>
    </source>
</evidence>
<keyword evidence="10 12" id="KW-0694">RNA-binding</keyword>
<organism evidence="18 19">
    <name type="scientific">Calocera cornea HHB12733</name>
    <dbReference type="NCBI Taxonomy" id="1353952"/>
    <lineage>
        <taxon>Eukaryota</taxon>
        <taxon>Fungi</taxon>
        <taxon>Dikarya</taxon>
        <taxon>Basidiomycota</taxon>
        <taxon>Agaricomycotina</taxon>
        <taxon>Dacrymycetes</taxon>
        <taxon>Dacrymycetales</taxon>
        <taxon>Dacrymycetaceae</taxon>
        <taxon>Calocera</taxon>
    </lineage>
</organism>
<dbReference type="NCBIfam" id="TIGR01628">
    <property type="entry name" value="PABP-1234"/>
    <property type="match status" value="1"/>
</dbReference>
<evidence type="ECO:0000256" key="11">
    <source>
        <dbReference type="ARBA" id="ARBA00023242"/>
    </source>
</evidence>
<keyword evidence="19" id="KW-1185">Reference proteome</keyword>
<dbReference type="CDD" id="cd12379">
    <property type="entry name" value="RRM2_I_PABPs"/>
    <property type="match status" value="1"/>
</dbReference>
<dbReference type="FunFam" id="3.30.70.330:FF:000648">
    <property type="entry name" value="Polyadenylate-binding protein"/>
    <property type="match status" value="1"/>
</dbReference>
<dbReference type="SMART" id="SM00361">
    <property type="entry name" value="RRM_1"/>
    <property type="match status" value="3"/>
</dbReference>
<dbReference type="CDD" id="cd12380">
    <property type="entry name" value="RRM3_I_PABPs"/>
    <property type="match status" value="1"/>
</dbReference>
<dbReference type="GO" id="GO:0003723">
    <property type="term" value="F:RNA binding"/>
    <property type="evidence" value="ECO:0007669"/>
    <property type="project" value="UniProtKB-UniRule"/>
</dbReference>
<dbReference type="STRING" id="1353952.A0A165F9F4"/>
<dbReference type="GO" id="GO:0005634">
    <property type="term" value="C:nucleus"/>
    <property type="evidence" value="ECO:0007669"/>
    <property type="project" value="UniProtKB-SubCell"/>
</dbReference>
<feature type="region of interest" description="Disordered" evidence="15">
    <location>
        <begin position="540"/>
        <end position="599"/>
    </location>
</feature>
<dbReference type="GO" id="GO:0006417">
    <property type="term" value="P:regulation of translation"/>
    <property type="evidence" value="ECO:0007669"/>
    <property type="project" value="UniProtKB-KW"/>
</dbReference>
<dbReference type="InterPro" id="IPR006515">
    <property type="entry name" value="PABP_1234"/>
</dbReference>
<evidence type="ECO:0000256" key="14">
    <source>
        <dbReference type="SAM" id="Coils"/>
    </source>
</evidence>
<reference evidence="18 19" key="1">
    <citation type="journal article" date="2016" name="Mol. Biol. Evol.">
        <title>Comparative Genomics of Early-Diverging Mushroom-Forming Fungi Provides Insights into the Origins of Lignocellulose Decay Capabilities.</title>
        <authorList>
            <person name="Nagy L.G."/>
            <person name="Riley R."/>
            <person name="Tritt A."/>
            <person name="Adam C."/>
            <person name="Daum C."/>
            <person name="Floudas D."/>
            <person name="Sun H."/>
            <person name="Yadav J.S."/>
            <person name="Pangilinan J."/>
            <person name="Larsson K.H."/>
            <person name="Matsuura K."/>
            <person name="Barry K."/>
            <person name="Labutti K."/>
            <person name="Kuo R."/>
            <person name="Ohm R.A."/>
            <person name="Bhattacharya S.S."/>
            <person name="Shirouzu T."/>
            <person name="Yoshinaga Y."/>
            <person name="Martin F.M."/>
            <person name="Grigoriev I.V."/>
            <person name="Hibbett D.S."/>
        </authorList>
    </citation>
    <scope>NUCLEOTIDE SEQUENCE [LARGE SCALE GENOMIC DNA]</scope>
    <source>
        <strain evidence="18 19">HHB12733</strain>
    </source>
</reference>
<evidence type="ECO:0000313" key="18">
    <source>
        <dbReference type="EMBL" id="KZT56426.1"/>
    </source>
</evidence>
<accession>A0A165F9F4</accession>
<dbReference type="SUPFAM" id="SSF63570">
    <property type="entry name" value="PABC (PABP) domain"/>
    <property type="match status" value="1"/>
</dbReference>
<feature type="domain" description="PABC" evidence="17">
    <location>
        <begin position="637"/>
        <end position="714"/>
    </location>
</feature>
<keyword evidence="6" id="KW-0507">mRNA processing</keyword>
<keyword evidence="11" id="KW-0539">Nucleus</keyword>
<comment type="subcellular location">
    <subcellularLocation>
        <location evidence="2 13">Cytoplasm</location>
    </subcellularLocation>
    <subcellularLocation>
        <location evidence="1">Nucleus</location>
    </subcellularLocation>
</comment>
<dbReference type="InParanoid" id="A0A165F9F4"/>
<gene>
    <name evidence="18" type="ORF">CALCODRAFT_497469</name>
</gene>
<dbReference type="PANTHER" id="PTHR24012">
    <property type="entry name" value="RNA BINDING PROTEIN"/>
    <property type="match status" value="1"/>
</dbReference>
<keyword evidence="9" id="KW-0810">Translation regulation</keyword>
<keyword evidence="4" id="KW-0813">Transport</keyword>
<dbReference type="PROSITE" id="PS50102">
    <property type="entry name" value="RRM"/>
    <property type="match status" value="4"/>
</dbReference>
<dbReference type="InterPro" id="IPR045305">
    <property type="entry name" value="RRM2_I_PABPs"/>
</dbReference>
<dbReference type="EMBL" id="KV423978">
    <property type="protein sequence ID" value="KZT56426.1"/>
    <property type="molecule type" value="Genomic_DNA"/>
</dbReference>
<feature type="compositionally biased region" description="Pro residues" evidence="15">
    <location>
        <begin position="1"/>
        <end position="10"/>
    </location>
</feature>
<dbReference type="GO" id="GO:0006397">
    <property type="term" value="P:mRNA processing"/>
    <property type="evidence" value="ECO:0007669"/>
    <property type="project" value="UniProtKB-KW"/>
</dbReference>
<evidence type="ECO:0000256" key="7">
    <source>
        <dbReference type="ARBA" id="ARBA00022737"/>
    </source>
</evidence>
<keyword evidence="7" id="KW-0677">Repeat</keyword>
<feature type="region of interest" description="Disordered" evidence="15">
    <location>
        <begin position="1"/>
        <end position="52"/>
    </location>
</feature>
<dbReference type="InterPro" id="IPR000504">
    <property type="entry name" value="RRM_dom"/>
</dbReference>
<feature type="domain" description="RRM" evidence="16">
    <location>
        <begin position="262"/>
        <end position="339"/>
    </location>
</feature>
<feature type="compositionally biased region" description="Polar residues" evidence="15">
    <location>
        <begin position="33"/>
        <end position="52"/>
    </location>
</feature>
<dbReference type="InterPro" id="IPR035979">
    <property type="entry name" value="RBD_domain_sf"/>
</dbReference>
<dbReference type="FunFam" id="3.30.70.330:FF:000520">
    <property type="entry name" value="Polyadenylate-binding protein"/>
    <property type="match status" value="1"/>
</dbReference>
<feature type="compositionally biased region" description="Gly residues" evidence="15">
    <location>
        <begin position="584"/>
        <end position="594"/>
    </location>
</feature>
<feature type="coiled-coil region" evidence="14">
    <location>
        <begin position="440"/>
        <end position="467"/>
    </location>
</feature>
<dbReference type="InterPro" id="IPR012677">
    <property type="entry name" value="Nucleotide-bd_a/b_plait_sf"/>
</dbReference>
<comment type="similarity">
    <text evidence="3 13">Belongs to the polyadenylate-binding protein type-1 family.</text>
</comment>
<dbReference type="InterPro" id="IPR003954">
    <property type="entry name" value="RRM_euk-type"/>
</dbReference>